<dbReference type="InterPro" id="IPR051782">
    <property type="entry name" value="ABC_Transporter_VariousFunc"/>
</dbReference>
<proteinExistence type="predicted"/>
<dbReference type="Pfam" id="PF00005">
    <property type="entry name" value="ABC_tran"/>
    <property type="match status" value="1"/>
</dbReference>
<dbReference type="AlphaFoldDB" id="A0A9X1KX46"/>
<keyword evidence="3 5" id="KW-0067">ATP-binding</keyword>
<protein>
    <submittedName>
        <fullName evidence="5">ATP-binding cassette domain-containing protein</fullName>
    </submittedName>
</protein>
<evidence type="ECO:0000313" key="5">
    <source>
        <dbReference type="EMBL" id="MCA6073877.1"/>
    </source>
</evidence>
<dbReference type="EMBL" id="JAIXNE010000001">
    <property type="protein sequence ID" value="MCA6073877.1"/>
    <property type="molecule type" value="Genomic_DNA"/>
</dbReference>
<keyword evidence="2" id="KW-0547">Nucleotide-binding</keyword>
<dbReference type="GO" id="GO:0016887">
    <property type="term" value="F:ATP hydrolysis activity"/>
    <property type="evidence" value="ECO:0007669"/>
    <property type="project" value="InterPro"/>
</dbReference>
<name>A0A9X1KX46_9BACT</name>
<dbReference type="SMART" id="SM00382">
    <property type="entry name" value="AAA"/>
    <property type="match status" value="1"/>
</dbReference>
<gene>
    <name evidence="5" type="ORF">LDX50_03305</name>
</gene>
<accession>A0A9X1KX46</accession>
<reference evidence="5" key="1">
    <citation type="submission" date="2021-09" db="EMBL/GenBank/DDBJ databases">
        <title>Fulvivirga sp. isolated from coastal sediment.</title>
        <authorList>
            <person name="Yu H."/>
        </authorList>
    </citation>
    <scope>NUCLEOTIDE SEQUENCE</scope>
    <source>
        <strain evidence="5">1062</strain>
    </source>
</reference>
<dbReference type="InterPro" id="IPR017871">
    <property type="entry name" value="ABC_transporter-like_CS"/>
</dbReference>
<keyword evidence="1" id="KW-0813">Transport</keyword>
<organism evidence="5 6">
    <name type="scientific">Fulvivirga sedimenti</name>
    <dbReference type="NCBI Taxonomy" id="2879465"/>
    <lineage>
        <taxon>Bacteria</taxon>
        <taxon>Pseudomonadati</taxon>
        <taxon>Bacteroidota</taxon>
        <taxon>Cytophagia</taxon>
        <taxon>Cytophagales</taxon>
        <taxon>Fulvivirgaceae</taxon>
        <taxon>Fulvivirga</taxon>
    </lineage>
</organism>
<evidence type="ECO:0000256" key="3">
    <source>
        <dbReference type="ARBA" id="ARBA00022840"/>
    </source>
</evidence>
<dbReference type="SUPFAM" id="SSF52540">
    <property type="entry name" value="P-loop containing nucleoside triphosphate hydrolases"/>
    <property type="match status" value="1"/>
</dbReference>
<evidence type="ECO:0000259" key="4">
    <source>
        <dbReference type="PROSITE" id="PS50893"/>
    </source>
</evidence>
<dbReference type="PROSITE" id="PS00211">
    <property type="entry name" value="ABC_TRANSPORTER_1"/>
    <property type="match status" value="1"/>
</dbReference>
<dbReference type="Gene3D" id="3.40.50.300">
    <property type="entry name" value="P-loop containing nucleotide triphosphate hydrolases"/>
    <property type="match status" value="1"/>
</dbReference>
<dbReference type="InterPro" id="IPR003439">
    <property type="entry name" value="ABC_transporter-like_ATP-bd"/>
</dbReference>
<evidence type="ECO:0000313" key="6">
    <source>
        <dbReference type="Proteomes" id="UP001139409"/>
    </source>
</evidence>
<dbReference type="Proteomes" id="UP001139409">
    <property type="component" value="Unassembled WGS sequence"/>
</dbReference>
<sequence length="208" mass="23755">MDIRISGLSKRFNREWLFSGMDHSFSEGDSYAITGANGSGKSTFLQIIAGFQLPSEGTVEWFENNIPVPAETVYQRIAIAAPYMELVEEFTLKEMLSFHFSFKSVRNGYSIQDLIDIGYFTDTVNKPVRNFSSGMKQRLKILLALYTDVPLVFLDEPTTNMDEYGTKWYLQQVETLNIPTILVASNQPHEYTFCNKKLIISDYKPANK</sequence>
<comment type="caution">
    <text evidence="5">The sequence shown here is derived from an EMBL/GenBank/DDBJ whole genome shotgun (WGS) entry which is preliminary data.</text>
</comment>
<dbReference type="PROSITE" id="PS50893">
    <property type="entry name" value="ABC_TRANSPORTER_2"/>
    <property type="match status" value="1"/>
</dbReference>
<feature type="domain" description="ABC transporter" evidence="4">
    <location>
        <begin position="3"/>
        <end position="208"/>
    </location>
</feature>
<evidence type="ECO:0000256" key="2">
    <source>
        <dbReference type="ARBA" id="ARBA00022741"/>
    </source>
</evidence>
<dbReference type="RefSeq" id="WP_225696987.1">
    <property type="nucleotide sequence ID" value="NZ_JAIXNE010000001.1"/>
</dbReference>
<dbReference type="GO" id="GO:0005524">
    <property type="term" value="F:ATP binding"/>
    <property type="evidence" value="ECO:0007669"/>
    <property type="project" value="UniProtKB-KW"/>
</dbReference>
<dbReference type="InterPro" id="IPR003593">
    <property type="entry name" value="AAA+_ATPase"/>
</dbReference>
<dbReference type="PANTHER" id="PTHR42939">
    <property type="entry name" value="ABC TRANSPORTER ATP-BINDING PROTEIN ALBC-RELATED"/>
    <property type="match status" value="1"/>
</dbReference>
<dbReference type="PANTHER" id="PTHR42939:SF1">
    <property type="entry name" value="ABC TRANSPORTER ATP-BINDING PROTEIN ALBC-RELATED"/>
    <property type="match status" value="1"/>
</dbReference>
<evidence type="ECO:0000256" key="1">
    <source>
        <dbReference type="ARBA" id="ARBA00022448"/>
    </source>
</evidence>
<dbReference type="InterPro" id="IPR027417">
    <property type="entry name" value="P-loop_NTPase"/>
</dbReference>
<keyword evidence="6" id="KW-1185">Reference proteome</keyword>